<keyword evidence="2" id="KW-1185">Reference proteome</keyword>
<dbReference type="Proteomes" id="UP000007844">
    <property type="component" value="Chromosome"/>
</dbReference>
<dbReference type="AlphaFoldDB" id="F3YY36"/>
<dbReference type="EMBL" id="CP003221">
    <property type="protein sequence ID" value="EGJ51812.1"/>
    <property type="molecule type" value="Genomic_DNA"/>
</dbReference>
<evidence type="ECO:0000313" key="1">
    <source>
        <dbReference type="EMBL" id="EGJ51812.1"/>
    </source>
</evidence>
<accession>F3YY36</accession>
<dbReference type="KEGG" id="daf:Desaf_3531"/>
<name>F3YY36_DESAF</name>
<dbReference type="HOGENOM" id="CLU_1025736_0_0_7"/>
<dbReference type="RefSeq" id="WP_014261426.1">
    <property type="nucleotide sequence ID" value="NC_016629.1"/>
</dbReference>
<dbReference type="STRING" id="690850.Desaf_3531"/>
<gene>
    <name evidence="1" type="ORF">Desaf_3531</name>
</gene>
<proteinExistence type="predicted"/>
<sequence>MLYIYTNSEAFCSLDDIKADNADFYFTHFRKVSDSKFEFSAKVMKADAPGYSHVVDVEELEAGRPHTLFIPTKHAASVLSGAQEYPDILTLKNHTTDKLDFSERIHNDITNVIRLYRVPDTNDCIVLITTGALFEGVTREELRPIGNNDIFTLIAQHDPLYRQSILEPLRTKLVLDLDANDSLAYIDAQLDFVTRMLFRVVESLPEVKLEVLKDIKQYSNFKDACERSDLYSIKNEMQGVEELRNNKAAVRELQRAYYAAKAALEEKDGDQ</sequence>
<evidence type="ECO:0000313" key="2">
    <source>
        <dbReference type="Proteomes" id="UP000007844"/>
    </source>
</evidence>
<reference evidence="1 2" key="1">
    <citation type="journal article" date="2011" name="J. Bacteriol.">
        <title>Genome sequence of the mercury-methylating and pleomorphic Desulfovibrio africanus Strain Walvis Bay.</title>
        <authorList>
            <person name="Brown S.D."/>
            <person name="Wall J.D."/>
            <person name="Kucken A.M."/>
            <person name="Gilmour C.C."/>
            <person name="Podar M."/>
            <person name="Brandt C.C."/>
            <person name="Teshima H."/>
            <person name="Detter J.C."/>
            <person name="Han C.S."/>
            <person name="Land M.L."/>
            <person name="Lucas S."/>
            <person name="Han J."/>
            <person name="Pennacchio L."/>
            <person name="Nolan M."/>
            <person name="Pitluck S."/>
            <person name="Woyke T."/>
            <person name="Goodwin L."/>
            <person name="Palumbo A.V."/>
            <person name="Elias D.A."/>
        </authorList>
    </citation>
    <scope>NUCLEOTIDE SEQUENCE [LARGE SCALE GENOMIC DNA]</scope>
    <source>
        <strain evidence="1 2">Walvis Bay</strain>
    </source>
</reference>
<protein>
    <submittedName>
        <fullName evidence="1">Uncharacterized protein</fullName>
    </submittedName>
</protein>
<organism evidence="1 2">
    <name type="scientific">Desulfocurvibacter africanus subsp. africanus str. Walvis Bay</name>
    <dbReference type="NCBI Taxonomy" id="690850"/>
    <lineage>
        <taxon>Bacteria</taxon>
        <taxon>Pseudomonadati</taxon>
        <taxon>Thermodesulfobacteriota</taxon>
        <taxon>Desulfovibrionia</taxon>
        <taxon>Desulfovibrionales</taxon>
        <taxon>Desulfovibrionaceae</taxon>
        <taxon>Desulfocurvibacter</taxon>
    </lineage>
</organism>